<dbReference type="EMBL" id="CAJNOT010002535">
    <property type="protein sequence ID" value="CAF1324278.1"/>
    <property type="molecule type" value="Genomic_DNA"/>
</dbReference>
<dbReference type="AlphaFoldDB" id="A0A815FJB5"/>
<sequence>MLKLRHNQRQQYLHLSLTTDKQLDQLNILNYCLEIFIKSTNDFITNCLSTTTNTINQSINGLIKFPVDFFESSQLLTLYEFGERHLASSGFTLEVINKDRDNKIMRGVRIHIRLYSMDK</sequence>
<reference evidence="1" key="1">
    <citation type="submission" date="2021-02" db="EMBL/GenBank/DDBJ databases">
        <authorList>
            <person name="Nowell W R."/>
        </authorList>
    </citation>
    <scope>NUCLEOTIDE SEQUENCE</scope>
</reference>
<evidence type="ECO:0000313" key="1">
    <source>
        <dbReference type="EMBL" id="CAF1324278.1"/>
    </source>
</evidence>
<dbReference type="Proteomes" id="UP000663864">
    <property type="component" value="Unassembled WGS sequence"/>
</dbReference>
<comment type="caution">
    <text evidence="1">The sequence shown here is derived from an EMBL/GenBank/DDBJ whole genome shotgun (WGS) entry which is preliminary data.</text>
</comment>
<name>A0A815FJB5_9BILA</name>
<protein>
    <submittedName>
        <fullName evidence="1">Uncharacterized protein</fullName>
    </submittedName>
</protein>
<proteinExistence type="predicted"/>
<evidence type="ECO:0000313" key="2">
    <source>
        <dbReference type="Proteomes" id="UP000663864"/>
    </source>
</evidence>
<organism evidence="1 2">
    <name type="scientific">Rotaria sordida</name>
    <dbReference type="NCBI Taxonomy" id="392033"/>
    <lineage>
        <taxon>Eukaryota</taxon>
        <taxon>Metazoa</taxon>
        <taxon>Spiralia</taxon>
        <taxon>Gnathifera</taxon>
        <taxon>Rotifera</taxon>
        <taxon>Eurotatoria</taxon>
        <taxon>Bdelloidea</taxon>
        <taxon>Philodinida</taxon>
        <taxon>Philodinidae</taxon>
        <taxon>Rotaria</taxon>
    </lineage>
</organism>
<accession>A0A815FJB5</accession>
<gene>
    <name evidence="1" type="ORF">ZHD862_LOCUS29176</name>
</gene>